<dbReference type="Proteomes" id="UP001651690">
    <property type="component" value="Unassembled WGS sequence"/>
</dbReference>
<feature type="compositionally biased region" description="Low complexity" evidence="1">
    <location>
        <begin position="32"/>
        <end position="49"/>
    </location>
</feature>
<feature type="signal peptide" evidence="2">
    <location>
        <begin position="1"/>
        <end position="22"/>
    </location>
</feature>
<feature type="chain" id="PRO_5046428199" evidence="2">
    <location>
        <begin position="23"/>
        <end position="192"/>
    </location>
</feature>
<evidence type="ECO:0000259" key="3">
    <source>
        <dbReference type="Pfam" id="PF03713"/>
    </source>
</evidence>
<dbReference type="RefSeq" id="WP_255059751.1">
    <property type="nucleotide sequence ID" value="NZ_JANDBD010000003.1"/>
</dbReference>
<dbReference type="Gene3D" id="1.20.1260.10">
    <property type="match status" value="1"/>
</dbReference>
<keyword evidence="2" id="KW-0732">Signal</keyword>
<feature type="domain" description="DUF305" evidence="3">
    <location>
        <begin position="54"/>
        <end position="184"/>
    </location>
</feature>
<proteinExistence type="predicted"/>
<dbReference type="InterPro" id="IPR012347">
    <property type="entry name" value="Ferritin-like"/>
</dbReference>
<evidence type="ECO:0000256" key="1">
    <source>
        <dbReference type="SAM" id="MobiDB-lite"/>
    </source>
</evidence>
<gene>
    <name evidence="4" type="ORF">NM203_10040</name>
</gene>
<reference evidence="4 5" key="1">
    <citation type="submission" date="2022-06" db="EMBL/GenBank/DDBJ databases">
        <title>Mycolicibacterium sp. CAU 1645 isolated from seawater.</title>
        <authorList>
            <person name="Kim W."/>
        </authorList>
    </citation>
    <scope>NUCLEOTIDE SEQUENCE [LARGE SCALE GENOMIC DNA]</scope>
    <source>
        <strain evidence="4 5">CAU 1645</strain>
    </source>
</reference>
<accession>A0ABT1M235</accession>
<dbReference type="PANTHER" id="PTHR36933">
    <property type="entry name" value="SLL0788 PROTEIN"/>
    <property type="match status" value="1"/>
</dbReference>
<dbReference type="InterPro" id="IPR005183">
    <property type="entry name" value="DUF305_CopM-like"/>
</dbReference>
<protein>
    <submittedName>
        <fullName evidence="4">DUF305 domain-containing protein</fullName>
    </submittedName>
</protein>
<dbReference type="PROSITE" id="PS51257">
    <property type="entry name" value="PROKAR_LIPOPROTEIN"/>
    <property type="match status" value="1"/>
</dbReference>
<evidence type="ECO:0000313" key="5">
    <source>
        <dbReference type="Proteomes" id="UP001651690"/>
    </source>
</evidence>
<dbReference type="EMBL" id="JANDBD010000003">
    <property type="protein sequence ID" value="MCP9272522.1"/>
    <property type="molecule type" value="Genomic_DNA"/>
</dbReference>
<organism evidence="4 5">
    <name type="scientific">Mycolicibacterium arenosum</name>
    <dbReference type="NCBI Taxonomy" id="2952157"/>
    <lineage>
        <taxon>Bacteria</taxon>
        <taxon>Bacillati</taxon>
        <taxon>Actinomycetota</taxon>
        <taxon>Actinomycetes</taxon>
        <taxon>Mycobacteriales</taxon>
        <taxon>Mycobacteriaceae</taxon>
        <taxon>Mycolicibacterium</taxon>
    </lineage>
</organism>
<dbReference type="PANTHER" id="PTHR36933:SF1">
    <property type="entry name" value="SLL0788 PROTEIN"/>
    <property type="match status" value="1"/>
</dbReference>
<keyword evidence="5" id="KW-1185">Reference proteome</keyword>
<comment type="caution">
    <text evidence="4">The sequence shown here is derived from an EMBL/GenBank/DDBJ whole genome shotgun (WGS) entry which is preliminary data.</text>
</comment>
<evidence type="ECO:0000313" key="4">
    <source>
        <dbReference type="EMBL" id="MCP9272522.1"/>
    </source>
</evidence>
<evidence type="ECO:0000256" key="2">
    <source>
        <dbReference type="SAM" id="SignalP"/>
    </source>
</evidence>
<dbReference type="Pfam" id="PF03713">
    <property type="entry name" value="DUF305"/>
    <property type="match status" value="1"/>
</dbReference>
<name>A0ABT1M235_9MYCO</name>
<sequence>MQHKRCGVGLAALAASTLFVGACSNTGAKVQPSASSASTTASAPSSAAAHNDADVSFGQKMIPHHQQAIEMSDMILVPLAGEIKNAQGPEIELMQRWLQDWGASATPAPGGAGMPGHDMPGAGMGDMPMVGGGHSMMSQADMTAHQDAQGAEAGRLFLTQMIAHHRGAIVMARNIVSSQQAEIETMQKMLDK</sequence>
<feature type="region of interest" description="Disordered" evidence="1">
    <location>
        <begin position="29"/>
        <end position="51"/>
    </location>
</feature>